<dbReference type="InterPro" id="IPR010334">
    <property type="entry name" value="Dcp1"/>
</dbReference>
<feature type="compositionally biased region" description="Polar residues" evidence="5">
    <location>
        <begin position="543"/>
        <end position="564"/>
    </location>
</feature>
<feature type="region of interest" description="Disordered" evidence="5">
    <location>
        <begin position="487"/>
        <end position="575"/>
    </location>
</feature>
<dbReference type="EMBL" id="SEKV01000528">
    <property type="protein sequence ID" value="TFY56153.1"/>
    <property type="molecule type" value="Genomic_DNA"/>
</dbReference>
<feature type="region of interest" description="Disordered" evidence="5">
    <location>
        <begin position="610"/>
        <end position="691"/>
    </location>
</feature>
<dbReference type="GO" id="GO:0000932">
    <property type="term" value="C:P-body"/>
    <property type="evidence" value="ECO:0007669"/>
    <property type="project" value="TreeGrafter"/>
</dbReference>
<feature type="region of interest" description="Disordered" evidence="5">
    <location>
        <begin position="230"/>
        <end position="250"/>
    </location>
</feature>
<accession>A0A4Y9Y304</accession>
<dbReference type="GO" id="GO:0008047">
    <property type="term" value="F:enzyme activator activity"/>
    <property type="evidence" value="ECO:0007669"/>
    <property type="project" value="InterPro"/>
</dbReference>
<dbReference type="AlphaFoldDB" id="A0A4Y9Y304"/>
<evidence type="ECO:0000256" key="5">
    <source>
        <dbReference type="SAM" id="MobiDB-lite"/>
    </source>
</evidence>
<feature type="compositionally biased region" description="Pro residues" evidence="5">
    <location>
        <begin position="323"/>
        <end position="334"/>
    </location>
</feature>
<evidence type="ECO:0000256" key="1">
    <source>
        <dbReference type="ARBA" id="ARBA00004496"/>
    </source>
</evidence>
<dbReference type="Proteomes" id="UP000298390">
    <property type="component" value="Unassembled WGS sequence"/>
</dbReference>
<name>A0A4Y9Y304_9APHY</name>
<feature type="region of interest" description="Disordered" evidence="5">
    <location>
        <begin position="414"/>
        <end position="444"/>
    </location>
</feature>
<comment type="caution">
    <text evidence="6">The sequence shown here is derived from an EMBL/GenBank/DDBJ whole genome shotgun (WGS) entry which is preliminary data.</text>
</comment>
<reference evidence="6 7" key="1">
    <citation type="submission" date="2019-01" db="EMBL/GenBank/DDBJ databases">
        <title>Genome sequencing of the rare red list fungi Fomitopsis rosea.</title>
        <authorList>
            <person name="Buettner E."/>
            <person name="Kellner H."/>
        </authorList>
    </citation>
    <scope>NUCLEOTIDE SEQUENCE [LARGE SCALE GENOMIC DNA]</scope>
    <source>
        <strain evidence="6 7">DSM 105464</strain>
    </source>
</reference>
<evidence type="ECO:0000256" key="4">
    <source>
        <dbReference type="ARBA" id="ARBA00022664"/>
    </source>
</evidence>
<feature type="compositionally biased region" description="Polar residues" evidence="5">
    <location>
        <begin position="488"/>
        <end position="504"/>
    </location>
</feature>
<feature type="compositionally biased region" description="Basic and acidic residues" evidence="5">
    <location>
        <begin position="639"/>
        <end position="661"/>
    </location>
</feature>
<sequence>MAPRRHRSASNAANVYADDAQNSYVQRTQSPATQRQFGLTPAIYENNLKVLRRREPSILSIFDQFSHVCVYHYHANKWEKQGYEGSMFLFEKQTYPAYGFFILNRVGTDDYIRPIYPEDDVGIVGDYLAFRYYPKFTQVRLAMNLPYPVPPEHRASFDAVLLKQLTPEEVAVSRQESASTTSKEWKGTSVTIGLWMFATDAREPLKDVMMRLHSYIKEGKAYPDEFRYGPGHPPPPNPHLRTASRASVSNGVQAVDAQEAQVNGGNSTPNVSGSELDKLFAKLLPSASSTPVPEASAAAPSAPRKMSVQDLFAALGGPQLSQPTPPPVPPPSAPTPNRGLALLDSIFASAAPGQGPSQSMPGPSHTPQAPPMAPSSSLPAHPEDIQIVSPKPTSSTLPQILNQDVISSLLGFDSNSRASSAAPSSAGSRRSRSNRYEGDTEYSEGEIASVSDYSATSTALDVDADPAILSAGSSSGLPLLAIQHTDTRSATTSFSVQGDVTPRQTIRGIGPFSPPLHPQRPVSRSSTQQHLTPSPAALPPTTNGHTNGITQSDSASTVTAANSAPQPPSGPRQLVPFEADSELWPYPRAPLDDRSQEDIVELDFTDTRALSDPAMFSSRLKEKQSQGPGKEGKKKKTRQERAAERDRKREEIERGWDDPVKGEVTVGVRPPSTAPVPGPSETAKGKRKERAVNGVAKAAPATNGHVSEEVTAGGLYVNAARDAVVAAASIRPKELSKELPKNEFVRELLALIHTDKTFVDKLYQDYLHHAA</sequence>
<dbReference type="GO" id="GO:0000290">
    <property type="term" value="P:deadenylation-dependent decapping of nuclear-transcribed mRNA"/>
    <property type="evidence" value="ECO:0007669"/>
    <property type="project" value="InterPro"/>
</dbReference>
<dbReference type="GO" id="GO:0003729">
    <property type="term" value="F:mRNA binding"/>
    <property type="evidence" value="ECO:0007669"/>
    <property type="project" value="TreeGrafter"/>
</dbReference>
<keyword evidence="3" id="KW-0963">Cytoplasm</keyword>
<feature type="region of interest" description="Disordered" evidence="5">
    <location>
        <begin position="316"/>
        <end position="397"/>
    </location>
</feature>
<dbReference type="GO" id="GO:0031087">
    <property type="term" value="P:deadenylation-independent decapping of nuclear-transcribed mRNA"/>
    <property type="evidence" value="ECO:0007669"/>
    <property type="project" value="TreeGrafter"/>
</dbReference>
<dbReference type="InterPro" id="IPR011993">
    <property type="entry name" value="PH-like_dom_sf"/>
</dbReference>
<feature type="compositionally biased region" description="Low complexity" evidence="5">
    <location>
        <begin position="352"/>
        <end position="363"/>
    </location>
</feature>
<organism evidence="6 7">
    <name type="scientific">Rhodofomes roseus</name>
    <dbReference type="NCBI Taxonomy" id="34475"/>
    <lineage>
        <taxon>Eukaryota</taxon>
        <taxon>Fungi</taxon>
        <taxon>Dikarya</taxon>
        <taxon>Basidiomycota</taxon>
        <taxon>Agaricomycotina</taxon>
        <taxon>Agaricomycetes</taxon>
        <taxon>Polyporales</taxon>
        <taxon>Rhodofomes</taxon>
    </lineage>
</organism>
<evidence type="ECO:0000256" key="2">
    <source>
        <dbReference type="ARBA" id="ARBA00008778"/>
    </source>
</evidence>
<feature type="compositionally biased region" description="Low complexity" evidence="5">
    <location>
        <begin position="531"/>
        <end position="542"/>
    </location>
</feature>
<evidence type="ECO:0000313" key="6">
    <source>
        <dbReference type="EMBL" id="TFY56153.1"/>
    </source>
</evidence>
<dbReference type="PANTHER" id="PTHR16290">
    <property type="entry name" value="TRANSCRIPTION FACTOR SMIF DECAPPING ENZYME DCP1"/>
    <property type="match status" value="1"/>
</dbReference>
<dbReference type="GO" id="GO:0006397">
    <property type="term" value="P:mRNA processing"/>
    <property type="evidence" value="ECO:0007669"/>
    <property type="project" value="UniProtKB-KW"/>
</dbReference>
<evidence type="ECO:0000313" key="7">
    <source>
        <dbReference type="Proteomes" id="UP000298390"/>
    </source>
</evidence>
<gene>
    <name evidence="6" type="ORF">EVJ58_g7810</name>
</gene>
<dbReference type="Pfam" id="PF06058">
    <property type="entry name" value="DCP1"/>
    <property type="match status" value="1"/>
</dbReference>
<keyword evidence="4" id="KW-0507">mRNA processing</keyword>
<feature type="compositionally biased region" description="Low complexity" evidence="5">
    <location>
        <begin position="414"/>
        <end position="428"/>
    </location>
</feature>
<dbReference type="CDD" id="cd09804">
    <property type="entry name" value="Dcp1"/>
    <property type="match status" value="1"/>
</dbReference>
<evidence type="ECO:0000256" key="3">
    <source>
        <dbReference type="ARBA" id="ARBA00022490"/>
    </source>
</evidence>
<dbReference type="STRING" id="34475.A0A4Y9Y304"/>
<proteinExistence type="inferred from homology"/>
<comment type="similarity">
    <text evidence="2">Belongs to the DCP1 family.</text>
</comment>
<comment type="subcellular location">
    <subcellularLocation>
        <location evidence="1">Cytoplasm</location>
    </subcellularLocation>
</comment>
<dbReference type="Gene3D" id="2.30.29.30">
    <property type="entry name" value="Pleckstrin-homology domain (PH domain)/Phosphotyrosine-binding domain (PTB)"/>
    <property type="match status" value="1"/>
</dbReference>
<protein>
    <submittedName>
        <fullName evidence="6">Uncharacterized protein</fullName>
    </submittedName>
</protein>
<dbReference type="SUPFAM" id="SSF50729">
    <property type="entry name" value="PH domain-like"/>
    <property type="match status" value="1"/>
</dbReference>
<dbReference type="PANTHER" id="PTHR16290:SF0">
    <property type="entry name" value="DECAPPING PROTEIN 1, ISOFORM A"/>
    <property type="match status" value="1"/>
</dbReference>